<gene>
    <name evidence="2" type="ORF">PCOR1329_LOCUS6626</name>
</gene>
<evidence type="ECO:0000313" key="2">
    <source>
        <dbReference type="EMBL" id="CAK0797589.1"/>
    </source>
</evidence>
<keyword evidence="3" id="KW-1185">Reference proteome</keyword>
<accession>A0ABN9PZI6</accession>
<comment type="caution">
    <text evidence="2">The sequence shown here is derived from an EMBL/GenBank/DDBJ whole genome shotgun (WGS) entry which is preliminary data.</text>
</comment>
<reference evidence="2" key="1">
    <citation type="submission" date="2023-10" db="EMBL/GenBank/DDBJ databases">
        <authorList>
            <person name="Chen Y."/>
            <person name="Shah S."/>
            <person name="Dougan E. K."/>
            <person name="Thang M."/>
            <person name="Chan C."/>
        </authorList>
    </citation>
    <scope>NUCLEOTIDE SEQUENCE [LARGE SCALE GENOMIC DNA]</scope>
</reference>
<protein>
    <submittedName>
        <fullName evidence="2">Uncharacterized protein</fullName>
    </submittedName>
</protein>
<evidence type="ECO:0000313" key="3">
    <source>
        <dbReference type="Proteomes" id="UP001189429"/>
    </source>
</evidence>
<organism evidence="2 3">
    <name type="scientific">Prorocentrum cordatum</name>
    <dbReference type="NCBI Taxonomy" id="2364126"/>
    <lineage>
        <taxon>Eukaryota</taxon>
        <taxon>Sar</taxon>
        <taxon>Alveolata</taxon>
        <taxon>Dinophyceae</taxon>
        <taxon>Prorocentrales</taxon>
        <taxon>Prorocentraceae</taxon>
        <taxon>Prorocentrum</taxon>
    </lineage>
</organism>
<sequence>MAVRLLLLAPALASSVAVYPLQGLGDRDASSLDPRSSRVSQSMCLGRIDPVRVDTLLGRCAACRLHGADAPRLYIKEGVDGLGSRLHDIIAGMAMANHAQLALGGVVYGRKVCQESHGLHVLQAAGSFFGIGDPRLMFVQHGGPAFNQSYPRYVSLERGVAKFGRPKPNSSIFLPGHCLACELDQRGNASWWYTPNGLGGLLRALRESFVWTRPLAFKTGVPSIAIHVRRGDVELNKSAASGPQAGNNWDMRGVSDEWYFSLIAQVLSAHVPGADLHVFSSLEGHWNSSDFDGYRARGATVHLDGDPMEVWAHFAAADVLVMAKSSFSQVPALLNDNCVIYQPYMHLPLDGWVSAQANDAQPLDTEAAEKLGRCVASKMGKKAEPALEAA</sequence>
<dbReference type="Proteomes" id="UP001189429">
    <property type="component" value="Unassembled WGS sequence"/>
</dbReference>
<name>A0ABN9PZI6_9DINO</name>
<feature type="signal peptide" evidence="1">
    <location>
        <begin position="1"/>
        <end position="17"/>
    </location>
</feature>
<evidence type="ECO:0000256" key="1">
    <source>
        <dbReference type="SAM" id="SignalP"/>
    </source>
</evidence>
<proteinExistence type="predicted"/>
<feature type="chain" id="PRO_5045864112" evidence="1">
    <location>
        <begin position="18"/>
        <end position="390"/>
    </location>
</feature>
<dbReference type="EMBL" id="CAUYUJ010001780">
    <property type="protein sequence ID" value="CAK0797589.1"/>
    <property type="molecule type" value="Genomic_DNA"/>
</dbReference>
<keyword evidence="1" id="KW-0732">Signal</keyword>